<proteinExistence type="predicted"/>
<dbReference type="AlphaFoldDB" id="F6D2R8"/>
<name>F6D2R8_METPW</name>
<reference evidence="2 3" key="1">
    <citation type="journal article" date="2014" name="Int. J. Syst. Evol. Microbiol.">
        <title>Methanobacterium paludis sp. nov. and a novel strain of Methanobacterium lacus isolated from northern peatlands.</title>
        <authorList>
            <person name="Cadillo-Quiroz H."/>
            <person name="Brauer S.L."/>
            <person name="Goodson N."/>
            <person name="Yavitt J.B."/>
            <person name="Zinder S.H."/>
        </authorList>
    </citation>
    <scope>NUCLEOTIDE SEQUENCE [LARGE SCALE GENOMIC DNA]</scope>
    <source>
        <strain evidence="3">DSM 25820 / JCM 18151 / SWAN1</strain>
    </source>
</reference>
<keyword evidence="3" id="KW-1185">Reference proteome</keyword>
<dbReference type="Proteomes" id="UP000009231">
    <property type="component" value="Chromosome"/>
</dbReference>
<organism evidence="2 3">
    <name type="scientific">Methanobacterium paludis (strain DSM 25820 / JCM 18151 / SWAN1)</name>
    <dbReference type="NCBI Taxonomy" id="868131"/>
    <lineage>
        <taxon>Archaea</taxon>
        <taxon>Methanobacteriati</taxon>
        <taxon>Methanobacteriota</taxon>
        <taxon>Methanomada group</taxon>
        <taxon>Methanobacteria</taxon>
        <taxon>Methanobacteriales</taxon>
        <taxon>Methanobacteriaceae</taxon>
        <taxon>Methanobacterium</taxon>
    </lineage>
</organism>
<dbReference type="KEGG" id="mew:MSWAN_1636"/>
<protein>
    <submittedName>
        <fullName evidence="2">Uncharacterized protein</fullName>
    </submittedName>
</protein>
<sequence>MATQQKVKPQLIDDDPDYDLDGYYQDANEKSDEDSNWLFETAGLLGAAFVVQSLQPSGAIDSPVLADTPISVSDIPDDTFNSIMRMEIDPANMDASVQDLSYAFSDADLKQYQQMGEELKQQGRLEDTRTVENTSMRWAEQANDKMGMFGDLEAYKSGALDTYIQAVNEYGASIQIPWNPTGPNTCDECLQAVDDGPYPADQFPEPIHFGDQCNDPMADPVIVFPEEEVFSSWTKRLKDSNLFSKFFKHLTKFFK</sequence>
<gene>
    <name evidence="2" type="ordered locus">MSWAN_1636</name>
</gene>
<dbReference type="STRING" id="868131.MSWAN_1636"/>
<evidence type="ECO:0000313" key="3">
    <source>
        <dbReference type="Proteomes" id="UP000009231"/>
    </source>
</evidence>
<accession>F6D2R8</accession>
<evidence type="ECO:0000256" key="1">
    <source>
        <dbReference type="SAM" id="MobiDB-lite"/>
    </source>
</evidence>
<evidence type="ECO:0000313" key="2">
    <source>
        <dbReference type="EMBL" id="AEG18647.1"/>
    </source>
</evidence>
<dbReference type="EMBL" id="CP002772">
    <property type="protein sequence ID" value="AEG18647.1"/>
    <property type="molecule type" value="Genomic_DNA"/>
</dbReference>
<feature type="region of interest" description="Disordered" evidence="1">
    <location>
        <begin position="1"/>
        <end position="29"/>
    </location>
</feature>
<dbReference type="HOGENOM" id="CLU_1088257_0_0_2"/>